<dbReference type="AlphaFoldDB" id="A0A6M3L1A6"/>
<dbReference type="EMBL" id="MT142770">
    <property type="protein sequence ID" value="QJA88323.1"/>
    <property type="molecule type" value="Genomic_DNA"/>
</dbReference>
<gene>
    <name evidence="1" type="ORF">MM415B02785_0016</name>
</gene>
<protein>
    <submittedName>
        <fullName evidence="1">Uncharacterized protein</fullName>
    </submittedName>
</protein>
<reference evidence="1" key="1">
    <citation type="submission" date="2020-03" db="EMBL/GenBank/DDBJ databases">
        <title>The deep terrestrial virosphere.</title>
        <authorList>
            <person name="Holmfeldt K."/>
            <person name="Nilsson E."/>
            <person name="Simone D."/>
            <person name="Lopez-Fernandez M."/>
            <person name="Wu X."/>
            <person name="de Brujin I."/>
            <person name="Lundin D."/>
            <person name="Andersson A."/>
            <person name="Bertilsson S."/>
            <person name="Dopson M."/>
        </authorList>
    </citation>
    <scope>NUCLEOTIDE SEQUENCE</scope>
    <source>
        <strain evidence="1">MM415B02785</strain>
    </source>
</reference>
<proteinExistence type="predicted"/>
<evidence type="ECO:0000313" key="1">
    <source>
        <dbReference type="EMBL" id="QJA88323.1"/>
    </source>
</evidence>
<accession>A0A6M3L1A6</accession>
<organism evidence="1">
    <name type="scientific">viral metagenome</name>
    <dbReference type="NCBI Taxonomy" id="1070528"/>
    <lineage>
        <taxon>unclassified sequences</taxon>
        <taxon>metagenomes</taxon>
        <taxon>organismal metagenomes</taxon>
    </lineage>
</organism>
<name>A0A6M3L1A6_9ZZZZ</name>
<sequence>MEKLDKENRITIYARKRKNSELWDLEFHCFSECKGLEIAKDLMVPKKRVVFLSTLYPMIDKDTGNKLSL</sequence>